<organism evidence="2 3">
    <name type="scientific">Abrus precatorius</name>
    <name type="common">Indian licorice</name>
    <name type="synonym">Glycine abrus</name>
    <dbReference type="NCBI Taxonomy" id="3816"/>
    <lineage>
        <taxon>Eukaryota</taxon>
        <taxon>Viridiplantae</taxon>
        <taxon>Streptophyta</taxon>
        <taxon>Embryophyta</taxon>
        <taxon>Tracheophyta</taxon>
        <taxon>Spermatophyta</taxon>
        <taxon>Magnoliopsida</taxon>
        <taxon>eudicotyledons</taxon>
        <taxon>Gunneridae</taxon>
        <taxon>Pentapetalae</taxon>
        <taxon>rosids</taxon>
        <taxon>fabids</taxon>
        <taxon>Fabales</taxon>
        <taxon>Fabaceae</taxon>
        <taxon>Papilionoideae</taxon>
        <taxon>50 kb inversion clade</taxon>
        <taxon>NPAAA clade</taxon>
        <taxon>indigoferoid/millettioid clade</taxon>
        <taxon>Abreae</taxon>
        <taxon>Abrus</taxon>
    </lineage>
</organism>
<sequence>MSHFYFCKLSDRIEELKHLRYLDLIFSLYTDSRRPISFPKSLSNLILLQTLIVGEYDEESFLEVVIKLVNLRCLDKGDVFKGTAVGLGTLSSLQFLPTFVVGDSQKRRYGTLNELKDLNLQGKLEILQLNRVTDVALESQDVNLKEKRFLQSLTLDWYFDYTDIRNSDSLQLLENLQPHHNLKQLEVRYYPGKRFPDWLSLLTNVVHITLFELRNCSCLPPLERLRSLKSLVINCLRKLEYIYLEDGFAVTFFPSLEELILLACPVLRGWRRRGDDINDSKNSHNHSLSLSFPPLSKLRILLCPKLICMPTFPNVKDLDLAGSSVKPLIATLNTAASTCSVDSSSFVAPLCMLKQFHISDSLNLQKGWMQNLTSLESLRIVWCQSETLEGFETGLPDDINCLPSLRQITIESSTNLKALPDWIFNLSSLQHLIIHHYLNLASLPEGMTRLTNLKILQVSHCPLLIEECRSETSAVSRRIAHIPEIILRNF</sequence>
<dbReference type="Proteomes" id="UP000694853">
    <property type="component" value="Unplaced"/>
</dbReference>
<reference evidence="2" key="1">
    <citation type="journal article" date="2019" name="Toxins">
        <title>Detection of Abrin-Like and Prepropulchellin-Like Toxin Genes and Transcripts Using Whole Genome Sequencing and Full-Length Transcript Sequencing of Abrus precatorius.</title>
        <authorList>
            <person name="Hovde B.T."/>
            <person name="Daligault H.E."/>
            <person name="Hanschen E.R."/>
            <person name="Kunde Y.A."/>
            <person name="Johnson M.B."/>
            <person name="Starkenburg S.R."/>
            <person name="Johnson S.L."/>
        </authorList>
    </citation>
    <scope>NUCLEOTIDE SEQUENCE [LARGE SCALE GENOMIC DNA]</scope>
</reference>
<dbReference type="InterPro" id="IPR032675">
    <property type="entry name" value="LRR_dom_sf"/>
</dbReference>
<dbReference type="InterPro" id="IPR056789">
    <property type="entry name" value="LRR_R13L1-DRL21"/>
</dbReference>
<protein>
    <submittedName>
        <fullName evidence="3">Disease resistance protein RGA1</fullName>
    </submittedName>
</protein>
<dbReference type="PANTHER" id="PTHR47186:SF3">
    <property type="entry name" value="OS09G0267800 PROTEIN"/>
    <property type="match status" value="1"/>
</dbReference>
<dbReference type="Pfam" id="PF25019">
    <property type="entry name" value="LRR_R13L1-DRL21"/>
    <property type="match status" value="1"/>
</dbReference>
<accession>A0A8B8K216</accession>
<dbReference type="GeneID" id="113850689"/>
<dbReference type="AlphaFoldDB" id="A0A8B8K216"/>
<evidence type="ECO:0000313" key="2">
    <source>
        <dbReference type="Proteomes" id="UP000694853"/>
    </source>
</evidence>
<gene>
    <name evidence="3" type="primary">LOC113850689</name>
</gene>
<dbReference type="RefSeq" id="XP_027337053.1">
    <property type="nucleotide sequence ID" value="XM_027481252.1"/>
</dbReference>
<evidence type="ECO:0000259" key="1">
    <source>
        <dbReference type="Pfam" id="PF25019"/>
    </source>
</evidence>
<reference evidence="3" key="2">
    <citation type="submission" date="2025-08" db="UniProtKB">
        <authorList>
            <consortium name="RefSeq"/>
        </authorList>
    </citation>
    <scope>IDENTIFICATION</scope>
    <source>
        <tissue evidence="3">Young leaves</tissue>
    </source>
</reference>
<proteinExistence type="predicted"/>
<evidence type="ECO:0000313" key="3">
    <source>
        <dbReference type="RefSeq" id="XP_027337053.1"/>
    </source>
</evidence>
<feature type="domain" description="R13L1/DRL21-like LRR repeat region" evidence="1">
    <location>
        <begin position="112"/>
        <end position="235"/>
    </location>
</feature>
<keyword evidence="2" id="KW-1185">Reference proteome</keyword>
<dbReference type="Gene3D" id="3.80.10.10">
    <property type="entry name" value="Ribonuclease Inhibitor"/>
    <property type="match status" value="2"/>
</dbReference>
<dbReference type="OrthoDB" id="1431055at2759"/>
<dbReference type="KEGG" id="aprc:113850689"/>
<dbReference type="SUPFAM" id="SSF52058">
    <property type="entry name" value="L domain-like"/>
    <property type="match status" value="2"/>
</dbReference>
<name>A0A8B8K216_ABRPR</name>
<dbReference type="PANTHER" id="PTHR47186">
    <property type="entry name" value="LEUCINE-RICH REPEAT-CONTAINING PROTEIN 57"/>
    <property type="match status" value="1"/>
</dbReference>